<protein>
    <submittedName>
        <fullName evidence="1">DUF5988 family protein</fullName>
    </submittedName>
</protein>
<dbReference type="InterPro" id="IPR046030">
    <property type="entry name" value="DUF5988"/>
</dbReference>
<organism evidence="1 2">
    <name type="scientific">Streptomyces hyaluromycini</name>
    <dbReference type="NCBI Taxonomy" id="1377993"/>
    <lineage>
        <taxon>Bacteria</taxon>
        <taxon>Bacillati</taxon>
        <taxon>Actinomycetota</taxon>
        <taxon>Actinomycetes</taxon>
        <taxon>Kitasatosporales</taxon>
        <taxon>Streptomycetaceae</taxon>
        <taxon>Streptomyces</taxon>
    </lineage>
</organism>
<evidence type="ECO:0000313" key="1">
    <source>
        <dbReference type="EMBL" id="MER7187707.1"/>
    </source>
</evidence>
<sequence>MPNFKALLVGGPSALPAEERVQLTPTLAEKIKHRFEAGYEHFVHHGEFRTVDGEELAVFHWTRRTAIAE</sequence>
<comment type="caution">
    <text evidence="1">The sequence shown here is derived from an EMBL/GenBank/DDBJ whole genome shotgun (WGS) entry which is preliminary data.</text>
</comment>
<dbReference type="Proteomes" id="UP001474181">
    <property type="component" value="Unassembled WGS sequence"/>
</dbReference>
<name>A0ABV1XFN9_9ACTN</name>
<dbReference type="EMBL" id="JBEPEK010000888">
    <property type="protein sequence ID" value="MER7187707.1"/>
    <property type="molecule type" value="Genomic_DNA"/>
</dbReference>
<dbReference type="Pfam" id="PF19450">
    <property type="entry name" value="DUF5988"/>
    <property type="match status" value="1"/>
</dbReference>
<evidence type="ECO:0000313" key="2">
    <source>
        <dbReference type="Proteomes" id="UP001474181"/>
    </source>
</evidence>
<accession>A0ABV1XFN9</accession>
<keyword evidence="2" id="KW-1185">Reference proteome</keyword>
<gene>
    <name evidence="1" type="ORF">ABT404_51035</name>
</gene>
<proteinExistence type="predicted"/>
<reference evidence="1 2" key="1">
    <citation type="submission" date="2024-06" db="EMBL/GenBank/DDBJ databases">
        <title>The Natural Products Discovery Center: Release of the First 8490 Sequenced Strains for Exploring Actinobacteria Biosynthetic Diversity.</title>
        <authorList>
            <person name="Kalkreuter E."/>
            <person name="Kautsar S.A."/>
            <person name="Yang D."/>
            <person name="Bader C.D."/>
            <person name="Teijaro C.N."/>
            <person name="Fluegel L."/>
            <person name="Davis C.M."/>
            <person name="Simpson J.R."/>
            <person name="Lauterbach L."/>
            <person name="Steele A.D."/>
            <person name="Gui C."/>
            <person name="Meng S."/>
            <person name="Li G."/>
            <person name="Viehrig K."/>
            <person name="Ye F."/>
            <person name="Su P."/>
            <person name="Kiefer A.F."/>
            <person name="Nichols A."/>
            <person name="Cepeda A.J."/>
            <person name="Yan W."/>
            <person name="Fan B."/>
            <person name="Jiang Y."/>
            <person name="Adhikari A."/>
            <person name="Zheng C.-J."/>
            <person name="Schuster L."/>
            <person name="Cowan T.M."/>
            <person name="Smanski M.J."/>
            <person name="Chevrette M.G."/>
            <person name="De Carvalho L.P.S."/>
            <person name="Shen B."/>
        </authorList>
    </citation>
    <scope>NUCLEOTIDE SEQUENCE [LARGE SCALE GENOMIC DNA]</scope>
    <source>
        <strain evidence="1 2">NPDC000234</strain>
    </source>
</reference>
<dbReference type="RefSeq" id="WP_350792326.1">
    <property type="nucleotide sequence ID" value="NZ_JBEPEK010000888.1"/>
</dbReference>